<proteinExistence type="predicted"/>
<dbReference type="Proteomes" id="UP000439752">
    <property type="component" value="Unassembled WGS sequence"/>
</dbReference>
<keyword evidence="2" id="KW-1185">Reference proteome</keyword>
<gene>
    <name evidence="1" type="ORF">EXIGUO9Y_10006</name>
</gene>
<dbReference type="AlphaFoldDB" id="A0A653I1V1"/>
<evidence type="ECO:0000313" key="1">
    <source>
        <dbReference type="EMBL" id="VWX32685.1"/>
    </source>
</evidence>
<organism evidence="1 2">
    <name type="scientific">Exiguobacterium oxidotolerans</name>
    <dbReference type="NCBI Taxonomy" id="223958"/>
    <lineage>
        <taxon>Bacteria</taxon>
        <taxon>Bacillati</taxon>
        <taxon>Bacillota</taxon>
        <taxon>Bacilli</taxon>
        <taxon>Bacillales</taxon>
        <taxon>Bacillales Family XII. Incertae Sedis</taxon>
        <taxon>Exiguobacterium</taxon>
    </lineage>
</organism>
<dbReference type="EMBL" id="CABWKQ010000001">
    <property type="protein sequence ID" value="VWX32685.1"/>
    <property type="molecule type" value="Genomic_DNA"/>
</dbReference>
<evidence type="ECO:0000313" key="2">
    <source>
        <dbReference type="Proteomes" id="UP000439752"/>
    </source>
</evidence>
<protein>
    <submittedName>
        <fullName evidence="1">Uncharacterized protein</fullName>
    </submittedName>
</protein>
<accession>A0A653I1V1</accession>
<name>A0A653I1V1_9BACL</name>
<reference evidence="1 2" key="1">
    <citation type="submission" date="2019-10" db="EMBL/GenBank/DDBJ databases">
        <authorList>
            <person name="Karimi E."/>
        </authorList>
    </citation>
    <scope>NUCLEOTIDE SEQUENCE [LARGE SCALE GENOMIC DNA]</scope>
    <source>
        <strain evidence="1">Exiguobacterium sp. 9Y</strain>
    </source>
</reference>
<dbReference type="RefSeq" id="WP_159172310.1">
    <property type="nucleotide sequence ID" value="NZ_LR732308.1"/>
</dbReference>
<sequence>MNKETNERLQQAAERIKNEDMKEAIAFIADFHGRVATWLPGESVDFIFDVVTAPGADLIAPVSGDALDTKVNFEFFMGKKQTRKKLGELLSLFKAPRSKETLSEIDAIGLKKWLARNEFRSEDKPWDYLNRLHVLLFLDSMTTVIDDHQLTTLYEQLVGKTPVPTSFVRRQGEVRRVVDKFVEKHELTQVDLVKASLVRYL</sequence>